<evidence type="ECO:0000256" key="1">
    <source>
        <dbReference type="ARBA" id="ARBA00022679"/>
    </source>
</evidence>
<dbReference type="Gene3D" id="1.20.120.1760">
    <property type="match status" value="1"/>
</dbReference>
<feature type="transmembrane region" description="Helical" evidence="3">
    <location>
        <begin position="190"/>
        <end position="210"/>
    </location>
</feature>
<organism evidence="4">
    <name type="scientific">Candidatus Kentrum sp. FW</name>
    <dbReference type="NCBI Taxonomy" id="2126338"/>
    <lineage>
        <taxon>Bacteria</taxon>
        <taxon>Pseudomonadati</taxon>
        <taxon>Pseudomonadota</taxon>
        <taxon>Gammaproteobacteria</taxon>
        <taxon>Candidatus Kentrum</taxon>
    </lineage>
</organism>
<name>A0A450T0G4_9GAMM</name>
<evidence type="ECO:0000256" key="2">
    <source>
        <dbReference type="RuleBase" id="RU003750"/>
    </source>
</evidence>
<feature type="transmembrane region" description="Helical" evidence="3">
    <location>
        <begin position="42"/>
        <end position="70"/>
    </location>
</feature>
<keyword evidence="3" id="KW-1133">Transmembrane helix</keyword>
<reference evidence="4" key="1">
    <citation type="submission" date="2019-02" db="EMBL/GenBank/DDBJ databases">
        <authorList>
            <person name="Gruber-Vodicka R. H."/>
            <person name="Seah K. B. B."/>
        </authorList>
    </citation>
    <scope>NUCLEOTIDE SEQUENCE</scope>
    <source>
        <strain evidence="4">BECK_BZ15</strain>
    </source>
</reference>
<feature type="transmembrane region" description="Helical" evidence="3">
    <location>
        <begin position="105"/>
        <end position="127"/>
    </location>
</feature>
<dbReference type="InterPro" id="IPR048254">
    <property type="entry name" value="CDP_ALCOHOL_P_TRANSF_CS"/>
</dbReference>
<dbReference type="InterPro" id="IPR000462">
    <property type="entry name" value="CDP-OH_P_trans"/>
</dbReference>
<dbReference type="GO" id="GO:0008654">
    <property type="term" value="P:phospholipid biosynthetic process"/>
    <property type="evidence" value="ECO:0007669"/>
    <property type="project" value="InterPro"/>
</dbReference>
<protein>
    <submittedName>
        <fullName evidence="4">Phosphatidylglycerophosphate synthase</fullName>
    </submittedName>
</protein>
<dbReference type="GO" id="GO:0016020">
    <property type="term" value="C:membrane"/>
    <property type="evidence" value="ECO:0007669"/>
    <property type="project" value="InterPro"/>
</dbReference>
<feature type="transmembrane region" description="Helical" evidence="3">
    <location>
        <begin position="76"/>
        <end position="93"/>
    </location>
</feature>
<keyword evidence="3" id="KW-0812">Transmembrane</keyword>
<dbReference type="PROSITE" id="PS00379">
    <property type="entry name" value="CDP_ALCOHOL_P_TRANSF"/>
    <property type="match status" value="1"/>
</dbReference>
<dbReference type="Pfam" id="PF01066">
    <property type="entry name" value="CDP-OH_P_transf"/>
    <property type="match status" value="1"/>
</dbReference>
<evidence type="ECO:0000256" key="3">
    <source>
        <dbReference type="SAM" id="Phobius"/>
    </source>
</evidence>
<dbReference type="GO" id="GO:0016780">
    <property type="term" value="F:phosphotransferase activity, for other substituted phosphate groups"/>
    <property type="evidence" value="ECO:0007669"/>
    <property type="project" value="InterPro"/>
</dbReference>
<dbReference type="InterPro" id="IPR043130">
    <property type="entry name" value="CDP-OH_PTrfase_TM_dom"/>
</dbReference>
<sequence length="248" mass="27923">MKRYSITDVHRAYPNDKALDERHNQWPIYYLFRRLSFYITPFFLNIGLSATAVTLVSLSIALVMPLAAILDQPWHGAYWVAVLGFIFVILDCVDGDMARTAGRSSALGAYLDFIVDVIYRLMFYLALGILVERQAVEGTFLFGHGVPIALFAVIAALMARASRLYRERESGRIEAHAQSNTGKYSLPDRIFSFFSGIDYLFPLFLLIAYPVGGLNYLLLGIVVYSLLDFSTTQFSILKHLIKIPVSQS</sequence>
<evidence type="ECO:0000313" key="4">
    <source>
        <dbReference type="EMBL" id="VFJ59795.1"/>
    </source>
</evidence>
<accession>A0A450T0G4</accession>
<keyword evidence="3" id="KW-0472">Membrane</keyword>
<dbReference type="EMBL" id="CAADEW010000094">
    <property type="protein sequence ID" value="VFJ59795.1"/>
    <property type="molecule type" value="Genomic_DNA"/>
</dbReference>
<comment type="similarity">
    <text evidence="2">Belongs to the CDP-alcohol phosphatidyltransferase class-I family.</text>
</comment>
<keyword evidence="1 2" id="KW-0808">Transferase</keyword>
<proteinExistence type="inferred from homology"/>
<feature type="transmembrane region" description="Helical" evidence="3">
    <location>
        <begin position="139"/>
        <end position="159"/>
    </location>
</feature>
<gene>
    <name evidence="4" type="ORF">BECKFW1821A_GA0114235_109415</name>
</gene>
<dbReference type="AlphaFoldDB" id="A0A450T0G4"/>